<dbReference type="InterPro" id="IPR011010">
    <property type="entry name" value="DNA_brk_join_enz"/>
</dbReference>
<dbReference type="InterPro" id="IPR024456">
    <property type="entry name" value="Integrase_catalytic_putative"/>
</dbReference>
<dbReference type="EMBL" id="JBHTBD010000004">
    <property type="protein sequence ID" value="MFC7295322.1"/>
    <property type="molecule type" value="Genomic_DNA"/>
</dbReference>
<evidence type="ECO:0000313" key="4">
    <source>
        <dbReference type="Proteomes" id="UP001596506"/>
    </source>
</evidence>
<keyword evidence="1" id="KW-0233">DNA recombination</keyword>
<evidence type="ECO:0000259" key="2">
    <source>
        <dbReference type="Pfam" id="PF12835"/>
    </source>
</evidence>
<accession>A0ABW2IWP5</accession>
<comment type="caution">
    <text evidence="3">The sequence shown here is derived from an EMBL/GenBank/DDBJ whole genome shotgun (WGS) entry which is preliminary data.</text>
</comment>
<keyword evidence="4" id="KW-1185">Reference proteome</keyword>
<dbReference type="SUPFAM" id="SSF56349">
    <property type="entry name" value="DNA breaking-rejoining enzymes"/>
    <property type="match status" value="1"/>
</dbReference>
<dbReference type="RefSeq" id="WP_157807809.1">
    <property type="nucleotide sequence ID" value="NZ_JBHTBD010000004.1"/>
</dbReference>
<sequence>MITKGFKRSPKKRNFGLGAKPGFAAKIALADMFGSHDHYSTRHTHGQRFKHFLVWLSELDEPIKDLRLITQAHLDAYAHYLAERVELGTTSVAYAQNLISTVNTVMLAARRDRHIFLPPSEFVGARSYIRTDVPNTTADNIRLAVRSAEQDNNLKGAAMILLARAFGMRLREAALANLKRLQSESVEFGRVWILDGTKGGRRSRERFVVVGTRQQEALDYALATIPNQHDCLVDAYGSYRRFINQVINPMRTSLKGAGIRCFKDLRAERMIEIYEEHCGHPAPLKQTGAFNRDADLEGRREVSREAGHGRIGVAASYIGKRARRNQEASRRESE</sequence>
<proteinExistence type="predicted"/>
<evidence type="ECO:0000313" key="3">
    <source>
        <dbReference type="EMBL" id="MFC7295322.1"/>
    </source>
</evidence>
<gene>
    <name evidence="3" type="ORF">ACFQQA_11355</name>
</gene>
<protein>
    <submittedName>
        <fullName evidence="3">Integrase domain-containing protein</fullName>
    </submittedName>
</protein>
<dbReference type="InterPro" id="IPR013762">
    <property type="entry name" value="Integrase-like_cat_sf"/>
</dbReference>
<evidence type="ECO:0000256" key="1">
    <source>
        <dbReference type="ARBA" id="ARBA00023172"/>
    </source>
</evidence>
<name>A0ABW2IWP5_9GAMM</name>
<dbReference type="Proteomes" id="UP001596506">
    <property type="component" value="Unassembled WGS sequence"/>
</dbReference>
<organism evidence="3 4">
    <name type="scientific">Marinobacter aromaticivorans</name>
    <dbReference type="NCBI Taxonomy" id="1494078"/>
    <lineage>
        <taxon>Bacteria</taxon>
        <taxon>Pseudomonadati</taxon>
        <taxon>Pseudomonadota</taxon>
        <taxon>Gammaproteobacteria</taxon>
        <taxon>Pseudomonadales</taxon>
        <taxon>Marinobacteraceae</taxon>
        <taxon>Marinobacter</taxon>
    </lineage>
</organism>
<dbReference type="Gene3D" id="1.10.443.10">
    <property type="entry name" value="Intergrase catalytic core"/>
    <property type="match status" value="1"/>
</dbReference>
<reference evidence="4" key="1">
    <citation type="journal article" date="2019" name="Int. J. Syst. Evol. Microbiol.">
        <title>The Global Catalogue of Microorganisms (GCM) 10K type strain sequencing project: providing services to taxonomists for standard genome sequencing and annotation.</title>
        <authorList>
            <consortium name="The Broad Institute Genomics Platform"/>
            <consortium name="The Broad Institute Genome Sequencing Center for Infectious Disease"/>
            <person name="Wu L."/>
            <person name="Ma J."/>
        </authorList>
    </citation>
    <scope>NUCLEOTIDE SEQUENCE [LARGE SCALE GENOMIC DNA]</scope>
    <source>
        <strain evidence="4">CCUG 60559</strain>
    </source>
</reference>
<dbReference type="Pfam" id="PF12835">
    <property type="entry name" value="Integrase_1"/>
    <property type="match status" value="1"/>
</dbReference>
<feature type="domain" description="Integrase catalytic" evidence="2">
    <location>
        <begin position="141"/>
        <end position="235"/>
    </location>
</feature>